<evidence type="ECO:0000259" key="8">
    <source>
        <dbReference type="PROSITE" id="PS50863"/>
    </source>
</evidence>
<dbReference type="InterPro" id="IPR003340">
    <property type="entry name" value="B3_DNA-bd"/>
</dbReference>
<dbReference type="PROSITE" id="PS50863">
    <property type="entry name" value="B3"/>
    <property type="match status" value="1"/>
</dbReference>
<dbReference type="InterPro" id="IPR039218">
    <property type="entry name" value="REM_fam"/>
</dbReference>
<dbReference type="PANTHER" id="PTHR31674:SF62">
    <property type="entry name" value="B3 DOMAIN-CONTAINING PROTEIN REM14-RELATED"/>
    <property type="match status" value="1"/>
</dbReference>
<evidence type="ECO:0000256" key="6">
    <source>
        <dbReference type="ARBA" id="ARBA00023242"/>
    </source>
</evidence>
<feature type="transmembrane region" description="Helical" evidence="7">
    <location>
        <begin position="61"/>
        <end position="83"/>
    </location>
</feature>
<dbReference type="Pfam" id="PF02362">
    <property type="entry name" value="B3"/>
    <property type="match status" value="1"/>
</dbReference>
<keyword evidence="5" id="KW-0804">Transcription</keyword>
<dbReference type="GO" id="GO:0003677">
    <property type="term" value="F:DNA binding"/>
    <property type="evidence" value="ECO:0007669"/>
    <property type="project" value="UniProtKB-KW"/>
</dbReference>
<evidence type="ECO:0000313" key="10">
    <source>
        <dbReference type="Proteomes" id="UP001161247"/>
    </source>
</evidence>
<keyword evidence="7" id="KW-1133">Transmembrane helix</keyword>
<keyword evidence="3" id="KW-0805">Transcription regulation</keyword>
<evidence type="ECO:0000313" key="9">
    <source>
        <dbReference type="EMBL" id="CAI9103767.1"/>
    </source>
</evidence>
<evidence type="ECO:0000256" key="1">
    <source>
        <dbReference type="ARBA" id="ARBA00004123"/>
    </source>
</evidence>
<dbReference type="SUPFAM" id="SSF101936">
    <property type="entry name" value="DNA-binding pseudobarrel domain"/>
    <property type="match status" value="2"/>
</dbReference>
<sequence length="671" mass="78216">MVTRITSAAVVIVYLVIRDILFFSSKSSCSAPHQDDIDHHHEQVSFTGIFYHILTFTKPSYLFIFFIFNILLVGVLLGISSHLSVSSENREELSISSFIDSYEGQKSVKEEKDEDNNIKQLEYFYKDYFIRPGVVYVDYEEEEEEQSHQESGFDFDFKNDLFNNTEEVVFGLPYYGYGDFYDHDYHQEGYNEEFVPKIVHVEYYKKGLIEGVEGRSRGVFLDDGCKKKDDHGAKDEFLIGEFEEYWNYEYDGEEEEEEEYGGYEDLDDIDDFNKRIEQFIDENTKKWREELQSDMLLLDWERPSLKLFSRLAKMFPFIMLATGLNNESMEIVDHYLLKHEMVTPEKINLRAGNHSWIIDVSDSEGHLVLFSGNGWKAFVQQSKLAMLDVILFKSKTPQEIEVSVFDRHSRLLKFPCNNVQPGGAADFCMKLSDGYELVSELPGNIKVAGTNGSMCKVCLKTWRGEFKANLKKCNQGGSFFVGSGWEKFCQEHQIDVTSLLVVRESERFKFDIIACKMLECSGYSVWVERFIGEYPIAAVPSQMHQNVKKRPGASSARGGIRRDDIQFELIIQKYHDRNYMTVPSYFMNLFDLRKKRRAIMCTDKGRFEMEIKNFPNIRLEQTKHVVLRNGWWNFYKVNRLKEGSMCVFKLNKCDEENTSSTCVMDVAIFRP</sequence>
<proteinExistence type="predicted"/>
<comment type="subcellular location">
    <subcellularLocation>
        <location evidence="1">Nucleus</location>
    </subcellularLocation>
</comment>
<dbReference type="GO" id="GO:0005634">
    <property type="term" value="C:nucleus"/>
    <property type="evidence" value="ECO:0007669"/>
    <property type="project" value="UniProtKB-SubCell"/>
</dbReference>
<keyword evidence="7" id="KW-0812">Transmembrane</keyword>
<accession>A0AAV1DAT8</accession>
<feature type="domain" description="TF-B3" evidence="8">
    <location>
        <begin position="314"/>
        <end position="408"/>
    </location>
</feature>
<dbReference type="InterPro" id="IPR015300">
    <property type="entry name" value="DNA-bd_pseudobarrel_sf"/>
</dbReference>
<organism evidence="9 10">
    <name type="scientific">Oldenlandia corymbosa var. corymbosa</name>
    <dbReference type="NCBI Taxonomy" id="529605"/>
    <lineage>
        <taxon>Eukaryota</taxon>
        <taxon>Viridiplantae</taxon>
        <taxon>Streptophyta</taxon>
        <taxon>Embryophyta</taxon>
        <taxon>Tracheophyta</taxon>
        <taxon>Spermatophyta</taxon>
        <taxon>Magnoliopsida</taxon>
        <taxon>eudicotyledons</taxon>
        <taxon>Gunneridae</taxon>
        <taxon>Pentapetalae</taxon>
        <taxon>asterids</taxon>
        <taxon>lamiids</taxon>
        <taxon>Gentianales</taxon>
        <taxon>Rubiaceae</taxon>
        <taxon>Rubioideae</taxon>
        <taxon>Spermacoceae</taxon>
        <taxon>Hedyotis-Oldenlandia complex</taxon>
        <taxon>Oldenlandia</taxon>
    </lineage>
</organism>
<dbReference type="EMBL" id="OX459121">
    <property type="protein sequence ID" value="CAI9103767.1"/>
    <property type="molecule type" value="Genomic_DNA"/>
</dbReference>
<reference evidence="9" key="1">
    <citation type="submission" date="2023-03" db="EMBL/GenBank/DDBJ databases">
        <authorList>
            <person name="Julca I."/>
        </authorList>
    </citation>
    <scope>NUCLEOTIDE SEQUENCE</scope>
</reference>
<evidence type="ECO:0000256" key="4">
    <source>
        <dbReference type="ARBA" id="ARBA00023125"/>
    </source>
</evidence>
<dbReference type="Gene3D" id="2.40.330.10">
    <property type="entry name" value="DNA-binding pseudobarrel domain"/>
    <property type="match status" value="2"/>
</dbReference>
<dbReference type="PANTHER" id="PTHR31674">
    <property type="entry name" value="B3 DOMAIN-CONTAINING PROTEIN REM-LIKE 3-RELATED"/>
    <property type="match status" value="1"/>
</dbReference>
<dbReference type="AlphaFoldDB" id="A0AAV1DAT8"/>
<protein>
    <submittedName>
        <fullName evidence="9">OLC1v1002313C1</fullName>
    </submittedName>
</protein>
<keyword evidence="7" id="KW-0472">Membrane</keyword>
<evidence type="ECO:0000256" key="7">
    <source>
        <dbReference type="SAM" id="Phobius"/>
    </source>
</evidence>
<keyword evidence="4" id="KW-0238">DNA-binding</keyword>
<keyword evidence="6" id="KW-0539">Nucleus</keyword>
<keyword evidence="10" id="KW-1185">Reference proteome</keyword>
<evidence type="ECO:0000256" key="3">
    <source>
        <dbReference type="ARBA" id="ARBA00023015"/>
    </source>
</evidence>
<dbReference type="Proteomes" id="UP001161247">
    <property type="component" value="Chromosome 4"/>
</dbReference>
<evidence type="ECO:0000256" key="5">
    <source>
        <dbReference type="ARBA" id="ARBA00023163"/>
    </source>
</evidence>
<gene>
    <name evidence="9" type="ORF">OLC1_LOCUS12850</name>
</gene>
<name>A0AAV1DAT8_OLDCO</name>
<evidence type="ECO:0000256" key="2">
    <source>
        <dbReference type="ARBA" id="ARBA00022737"/>
    </source>
</evidence>
<keyword evidence="2" id="KW-0677">Repeat</keyword>